<feature type="compositionally biased region" description="Acidic residues" evidence="1">
    <location>
        <begin position="34"/>
        <end position="54"/>
    </location>
</feature>
<dbReference type="AlphaFoldDB" id="A0AAV3YKI7"/>
<comment type="caution">
    <text evidence="2">The sequence shown here is derived from an EMBL/GenBank/DDBJ whole genome shotgun (WGS) entry which is preliminary data.</text>
</comment>
<reference evidence="2 3" key="1">
    <citation type="journal article" date="2021" name="Elife">
        <title>Chloroplast acquisition without the gene transfer in kleptoplastic sea slugs, Plakobranchus ocellatus.</title>
        <authorList>
            <person name="Maeda T."/>
            <person name="Takahashi S."/>
            <person name="Yoshida T."/>
            <person name="Shimamura S."/>
            <person name="Takaki Y."/>
            <person name="Nagai Y."/>
            <person name="Toyoda A."/>
            <person name="Suzuki Y."/>
            <person name="Arimoto A."/>
            <person name="Ishii H."/>
            <person name="Satoh N."/>
            <person name="Nishiyama T."/>
            <person name="Hasebe M."/>
            <person name="Maruyama T."/>
            <person name="Minagawa J."/>
            <person name="Obokata J."/>
            <person name="Shigenobu S."/>
        </authorList>
    </citation>
    <scope>NUCLEOTIDE SEQUENCE [LARGE SCALE GENOMIC DNA]</scope>
</reference>
<sequence>MTMTMRMMIGLVLYIANSQQKDLRLSGPSLGQGADDDDDDDDYDDDDDDDDDDDEMKMRMITLKWIIIAMLTMFMKCHKHVYGHGKKKLHTVLRVTNYATERPQKIQKTEIRSVQDCCMLHHMISF</sequence>
<feature type="region of interest" description="Disordered" evidence="1">
    <location>
        <begin position="24"/>
        <end position="54"/>
    </location>
</feature>
<keyword evidence="3" id="KW-1185">Reference proteome</keyword>
<protein>
    <submittedName>
        <fullName evidence="2">Uncharacterized protein</fullName>
    </submittedName>
</protein>
<dbReference type="EMBL" id="BLXT01001791">
    <property type="protein sequence ID" value="GFN87785.1"/>
    <property type="molecule type" value="Genomic_DNA"/>
</dbReference>
<name>A0AAV3YKI7_9GAST</name>
<evidence type="ECO:0000313" key="2">
    <source>
        <dbReference type="EMBL" id="GFN87785.1"/>
    </source>
</evidence>
<organism evidence="2 3">
    <name type="scientific">Plakobranchus ocellatus</name>
    <dbReference type="NCBI Taxonomy" id="259542"/>
    <lineage>
        <taxon>Eukaryota</taxon>
        <taxon>Metazoa</taxon>
        <taxon>Spiralia</taxon>
        <taxon>Lophotrochozoa</taxon>
        <taxon>Mollusca</taxon>
        <taxon>Gastropoda</taxon>
        <taxon>Heterobranchia</taxon>
        <taxon>Euthyneura</taxon>
        <taxon>Panpulmonata</taxon>
        <taxon>Sacoglossa</taxon>
        <taxon>Placobranchoidea</taxon>
        <taxon>Plakobranchidae</taxon>
        <taxon>Plakobranchus</taxon>
    </lineage>
</organism>
<evidence type="ECO:0000313" key="3">
    <source>
        <dbReference type="Proteomes" id="UP000735302"/>
    </source>
</evidence>
<evidence type="ECO:0000256" key="1">
    <source>
        <dbReference type="SAM" id="MobiDB-lite"/>
    </source>
</evidence>
<gene>
    <name evidence="2" type="ORF">PoB_001429100</name>
</gene>
<accession>A0AAV3YKI7</accession>
<proteinExistence type="predicted"/>
<dbReference type="Proteomes" id="UP000735302">
    <property type="component" value="Unassembled WGS sequence"/>
</dbReference>